<sequence>WRSRGRGFLTNPSGRIQQIWPGTRPRGRSTGGCTRSAPTA</sequence>
<feature type="region of interest" description="Disordered" evidence="1">
    <location>
        <begin position="1"/>
        <end position="40"/>
    </location>
</feature>
<dbReference type="AlphaFoldDB" id="A0A6J4V8V0"/>
<evidence type="ECO:0000313" key="2">
    <source>
        <dbReference type="EMBL" id="CAA9572563.1"/>
    </source>
</evidence>
<accession>A0A6J4V8V0</accession>
<evidence type="ECO:0000256" key="1">
    <source>
        <dbReference type="SAM" id="MobiDB-lite"/>
    </source>
</evidence>
<feature type="non-terminal residue" evidence="2">
    <location>
        <position position="1"/>
    </location>
</feature>
<feature type="non-terminal residue" evidence="2">
    <location>
        <position position="40"/>
    </location>
</feature>
<gene>
    <name evidence="2" type="ORF">AVDCRST_MAG88-2488</name>
</gene>
<feature type="compositionally biased region" description="Low complexity" evidence="1">
    <location>
        <begin position="31"/>
        <end position="40"/>
    </location>
</feature>
<name>A0A6J4V8V0_9BACT</name>
<reference evidence="2" key="1">
    <citation type="submission" date="2020-02" db="EMBL/GenBank/DDBJ databases">
        <authorList>
            <person name="Meier V. D."/>
        </authorList>
    </citation>
    <scope>NUCLEOTIDE SEQUENCE</scope>
    <source>
        <strain evidence="2">AVDCRST_MAG88</strain>
    </source>
</reference>
<protein>
    <submittedName>
        <fullName evidence="2">Uncharacterized protein</fullName>
    </submittedName>
</protein>
<organism evidence="2">
    <name type="scientific">uncultured Thermomicrobiales bacterium</name>
    <dbReference type="NCBI Taxonomy" id="1645740"/>
    <lineage>
        <taxon>Bacteria</taxon>
        <taxon>Pseudomonadati</taxon>
        <taxon>Thermomicrobiota</taxon>
        <taxon>Thermomicrobia</taxon>
        <taxon>Thermomicrobiales</taxon>
        <taxon>environmental samples</taxon>
    </lineage>
</organism>
<proteinExistence type="predicted"/>
<dbReference type="EMBL" id="CADCWM010000620">
    <property type="protein sequence ID" value="CAA9572563.1"/>
    <property type="molecule type" value="Genomic_DNA"/>
</dbReference>